<keyword evidence="2" id="KW-0969">Cilium</keyword>
<keyword evidence="3" id="KW-1185">Reference proteome</keyword>
<dbReference type="AlphaFoldDB" id="A0A939LTZ2"/>
<feature type="region of interest" description="Disordered" evidence="1">
    <location>
        <begin position="128"/>
        <end position="148"/>
    </location>
</feature>
<evidence type="ECO:0000313" key="3">
    <source>
        <dbReference type="Proteomes" id="UP000664209"/>
    </source>
</evidence>
<keyword evidence="2" id="KW-0966">Cell projection</keyword>
<dbReference type="EMBL" id="JAGEMK010000002">
    <property type="protein sequence ID" value="MBO1751262.1"/>
    <property type="molecule type" value="Genomic_DNA"/>
</dbReference>
<protein>
    <submittedName>
        <fullName evidence="2">Flagellar FliJ family protein</fullName>
    </submittedName>
</protein>
<comment type="caution">
    <text evidence="2">The sequence shown here is derived from an EMBL/GenBank/DDBJ whole genome shotgun (WGS) entry which is preliminary data.</text>
</comment>
<name>A0A939LTZ2_9CELL</name>
<gene>
    <name evidence="2" type="ORF">J4G33_05545</name>
</gene>
<evidence type="ECO:0000256" key="1">
    <source>
        <dbReference type="SAM" id="MobiDB-lite"/>
    </source>
</evidence>
<sequence length="148" mass="16030">MARAFRLGGLLRLRKLQEEQAEAEAARAHAERRAADKRRYDTAVMLAGAALPREGDELTWRAAIASRAALTGLASESVAAVGAAQARVQQATAHWAEAKARATALEKLEDRHSAALRTEEDHAEQLVLDEAALRGRTTTTNPPIEGER</sequence>
<evidence type="ECO:0000313" key="2">
    <source>
        <dbReference type="EMBL" id="MBO1751262.1"/>
    </source>
</evidence>
<dbReference type="RefSeq" id="WP_208054934.1">
    <property type="nucleotide sequence ID" value="NZ_JAGEMK010000002.1"/>
</dbReference>
<proteinExistence type="predicted"/>
<accession>A0A939LTZ2</accession>
<dbReference type="Proteomes" id="UP000664209">
    <property type="component" value="Unassembled WGS sequence"/>
</dbReference>
<organism evidence="2 3">
    <name type="scientific">Actinotalea soli</name>
    <dbReference type="NCBI Taxonomy" id="2819234"/>
    <lineage>
        <taxon>Bacteria</taxon>
        <taxon>Bacillati</taxon>
        <taxon>Actinomycetota</taxon>
        <taxon>Actinomycetes</taxon>
        <taxon>Micrococcales</taxon>
        <taxon>Cellulomonadaceae</taxon>
        <taxon>Actinotalea</taxon>
    </lineage>
</organism>
<dbReference type="Gene3D" id="1.10.287.1700">
    <property type="match status" value="1"/>
</dbReference>
<dbReference type="InterPro" id="IPR053716">
    <property type="entry name" value="Flag_assembly_chemotaxis_eff"/>
</dbReference>
<reference evidence="2" key="1">
    <citation type="submission" date="2021-03" db="EMBL/GenBank/DDBJ databases">
        <title>Actinotalea soli sp. nov., isolated from soil.</title>
        <authorList>
            <person name="Ping W."/>
            <person name="Zhang J."/>
        </authorList>
    </citation>
    <scope>NUCLEOTIDE SEQUENCE</scope>
    <source>
        <strain evidence="2">BY-33</strain>
    </source>
</reference>
<keyword evidence="2" id="KW-0282">Flagellum</keyword>